<dbReference type="EMBL" id="NIDF01000099">
    <property type="protein sequence ID" value="TYJ53174.1"/>
    <property type="molecule type" value="Genomic_DNA"/>
</dbReference>
<comment type="caution">
    <text evidence="1">The sequence shown here is derived from an EMBL/GenBank/DDBJ whole genome shotgun (WGS) entry which is preliminary data.</text>
</comment>
<evidence type="ECO:0000313" key="2">
    <source>
        <dbReference type="Proteomes" id="UP000322245"/>
    </source>
</evidence>
<organism evidence="1 2">
    <name type="scientific">Cryptococcus floricola</name>
    <dbReference type="NCBI Taxonomy" id="2591691"/>
    <lineage>
        <taxon>Eukaryota</taxon>
        <taxon>Fungi</taxon>
        <taxon>Dikarya</taxon>
        <taxon>Basidiomycota</taxon>
        <taxon>Agaricomycotina</taxon>
        <taxon>Tremellomycetes</taxon>
        <taxon>Tremellales</taxon>
        <taxon>Cryptococcaceae</taxon>
        <taxon>Cryptococcus</taxon>
    </lineage>
</organism>
<name>A0A5D3AQX1_9TREE</name>
<dbReference type="Proteomes" id="UP000322245">
    <property type="component" value="Unassembled WGS sequence"/>
</dbReference>
<keyword evidence="2" id="KW-1185">Reference proteome</keyword>
<accession>A0A5D3AQX1</accession>
<sequence length="376" mass="42608">MSSQSTSFQQPQGRSRAHVLLSTYAPLRIHPVLKTSDDEEDESHARRIHSVWTAYDPVLKDTSSILPPSARSHVSPQSAKTSIDAASTFVDSYSKCFDTLLGARDYKTSHEFDGSTHEAYIEADEACREAHASIQFRAAEQAYDEMPSETRNLFTYQQVPFQDFLKHDLKNSHLEVSTKDFSDVLTDEQYHNKLAQHFHSYNADRRLADVGDEHPWALFTTWIKEPTDLVQSNITGRWVPVDPQFKVLGVVGNLDCSAESQFRNTLDELTDKINHRPRTENGSSHALSSGLSSESSFANYHDFNHVSEHSVYLHSLKIAKEISDEIEVDGKPVHCEWVTPETLFPNRSDAPRSYKLGNYRGYEEAMNGKLAQANER</sequence>
<dbReference type="AlphaFoldDB" id="A0A5D3AQX1"/>
<evidence type="ECO:0000313" key="1">
    <source>
        <dbReference type="EMBL" id="TYJ53174.1"/>
    </source>
</evidence>
<reference evidence="1 2" key="1">
    <citation type="submission" date="2017-05" db="EMBL/GenBank/DDBJ databases">
        <title>The Genome Sequence of Tsuchiyaea wingfieldii DSM 27421.</title>
        <authorList>
            <person name="Cuomo C."/>
            <person name="Passer A."/>
            <person name="Billmyre B."/>
            <person name="Heitman J."/>
        </authorList>
    </citation>
    <scope>NUCLEOTIDE SEQUENCE [LARGE SCALE GENOMIC DNA]</scope>
    <source>
        <strain evidence="1 2">DSM 27421</strain>
    </source>
</reference>
<gene>
    <name evidence="1" type="ORF">B9479_006202</name>
</gene>
<proteinExistence type="predicted"/>
<protein>
    <submittedName>
        <fullName evidence="1">Uncharacterized protein</fullName>
    </submittedName>
</protein>